<comment type="caution">
    <text evidence="1">The sequence shown here is derived from an EMBL/GenBank/DDBJ whole genome shotgun (WGS) entry which is preliminary data.</text>
</comment>
<sequence>MRDSTHNLSGPKYFPNKDLLGLIGAGFSLRFPVRSKVVSPTFMGVEEKRTFDWTSNVQKRNRRLLVGWEHERWRERASPAVTWARNNLTENL</sequence>
<keyword evidence="2" id="KW-1185">Reference proteome</keyword>
<proteinExistence type="predicted"/>
<evidence type="ECO:0000313" key="1">
    <source>
        <dbReference type="EMBL" id="KAK4012279.1"/>
    </source>
</evidence>
<evidence type="ECO:0000313" key="2">
    <source>
        <dbReference type="Proteomes" id="UP001234178"/>
    </source>
</evidence>
<name>A0ABQ9ZIM6_9CRUS</name>
<accession>A0ABQ9ZIM6</accession>
<dbReference type="EMBL" id="JAOYFB010000003">
    <property type="protein sequence ID" value="KAK4012279.1"/>
    <property type="molecule type" value="Genomic_DNA"/>
</dbReference>
<dbReference type="Proteomes" id="UP001234178">
    <property type="component" value="Unassembled WGS sequence"/>
</dbReference>
<protein>
    <submittedName>
        <fullName evidence="1">Uncharacterized protein</fullName>
    </submittedName>
</protein>
<reference evidence="1 2" key="1">
    <citation type="journal article" date="2023" name="Nucleic Acids Res.">
        <title>The hologenome of Daphnia magna reveals possible DNA methylation and microbiome-mediated evolution of the host genome.</title>
        <authorList>
            <person name="Chaturvedi A."/>
            <person name="Li X."/>
            <person name="Dhandapani V."/>
            <person name="Marshall H."/>
            <person name="Kissane S."/>
            <person name="Cuenca-Cambronero M."/>
            <person name="Asole G."/>
            <person name="Calvet F."/>
            <person name="Ruiz-Romero M."/>
            <person name="Marangio P."/>
            <person name="Guigo R."/>
            <person name="Rago D."/>
            <person name="Mirbahai L."/>
            <person name="Eastwood N."/>
            <person name="Colbourne J.K."/>
            <person name="Zhou J."/>
            <person name="Mallon E."/>
            <person name="Orsini L."/>
        </authorList>
    </citation>
    <scope>NUCLEOTIDE SEQUENCE [LARGE SCALE GENOMIC DNA]</scope>
    <source>
        <strain evidence="1">LRV0_1</strain>
    </source>
</reference>
<gene>
    <name evidence="1" type="ORF">OUZ56_021380</name>
</gene>
<organism evidence="1 2">
    <name type="scientific">Daphnia magna</name>
    <dbReference type="NCBI Taxonomy" id="35525"/>
    <lineage>
        <taxon>Eukaryota</taxon>
        <taxon>Metazoa</taxon>
        <taxon>Ecdysozoa</taxon>
        <taxon>Arthropoda</taxon>
        <taxon>Crustacea</taxon>
        <taxon>Branchiopoda</taxon>
        <taxon>Diplostraca</taxon>
        <taxon>Cladocera</taxon>
        <taxon>Anomopoda</taxon>
        <taxon>Daphniidae</taxon>
        <taxon>Daphnia</taxon>
    </lineage>
</organism>